<dbReference type="EMBL" id="CM001224">
    <property type="protein sequence ID" value="AET02689.2"/>
    <property type="molecule type" value="Genomic_DNA"/>
</dbReference>
<protein>
    <submittedName>
        <fullName evidence="4">Embryonic abundant-like protein</fullName>
    </submittedName>
    <submittedName>
        <fullName evidence="5">Putative BURP domain-containing protein</fullName>
    </submittedName>
</protein>
<dbReference type="InterPro" id="IPR044816">
    <property type="entry name" value="BURP"/>
</dbReference>
<dbReference type="Proteomes" id="UP000002051">
    <property type="component" value="Chromosome 8"/>
</dbReference>
<proteinExistence type="predicted"/>
<dbReference type="Gramene" id="rna46702">
    <property type="protein sequence ID" value="RHN40541.1"/>
    <property type="gene ID" value="gene46702"/>
</dbReference>
<dbReference type="EMBL" id="PSQE01000008">
    <property type="protein sequence ID" value="RHN40541.1"/>
    <property type="molecule type" value="Genomic_DNA"/>
</dbReference>
<dbReference type="ExpressionAtlas" id="G7L8G5">
    <property type="expression patterns" value="differential"/>
</dbReference>
<accession>A0A0C3Y096</accession>
<reference evidence="4 7" key="2">
    <citation type="journal article" date="2014" name="BMC Genomics">
        <title>An improved genome release (version Mt4.0) for the model legume Medicago truncatula.</title>
        <authorList>
            <person name="Tang H."/>
            <person name="Krishnakumar V."/>
            <person name="Bidwell S."/>
            <person name="Rosen B."/>
            <person name="Chan A."/>
            <person name="Zhou S."/>
            <person name="Gentzbittel L."/>
            <person name="Childs K.L."/>
            <person name="Yandell M."/>
            <person name="Gundlach H."/>
            <person name="Mayer K.F."/>
            <person name="Schwartz D.C."/>
            <person name="Town C.D."/>
        </authorList>
    </citation>
    <scope>GENOME REANNOTATION</scope>
    <source>
        <strain evidence="6 7">cv. Jemalong A17</strain>
    </source>
</reference>
<dbReference type="InterPro" id="IPR004873">
    <property type="entry name" value="BURP_dom"/>
</dbReference>
<evidence type="ECO:0000256" key="1">
    <source>
        <dbReference type="ARBA" id="ARBA00022729"/>
    </source>
</evidence>
<feature type="signal peptide" evidence="2">
    <location>
        <begin position="1"/>
        <end position="21"/>
    </location>
</feature>
<sequence>MEFTLLFVLALFFLTIVGINGSKSGEDYWKSVWPNTPMPEVLSDLLLPESGTSVPIKGQDEKQYWTVFFEHDLYPGKKMSLGVHKHSDVQPSQSKGHLQVKKANQFFGTRKWLEKTSAKARQPFGINIWWEQKESVKPKQPFGTHILIDKPTEEEMAKPNDHFGILVWTGKASQSFRTHISIDNVAKKETEKISQTSVAHKLDEKETHILHSYCGNPSAIGEEKHCAYSLESMMDFAISKLGKNIKVMSSSFSQSQDQYMVEEVRKIGDNAVMCHRMNLKKVGFYCHQINATTTYMVPLVASDGTKSKALTICHHDTRGMDPNMLYEVLQVKPGTVPVCHFIGNKAIAWVPNDVVSESDDHSCVI</sequence>
<evidence type="ECO:0000313" key="6">
    <source>
        <dbReference type="EnsemblPlants" id="AET02689"/>
    </source>
</evidence>
<evidence type="ECO:0000313" key="8">
    <source>
        <dbReference type="Proteomes" id="UP000265566"/>
    </source>
</evidence>
<dbReference type="PANTHER" id="PTHR31236">
    <property type="entry name" value="BURP DOMAIN PROTEIN USPL1-LIKE"/>
    <property type="match status" value="1"/>
</dbReference>
<organism evidence="4 7">
    <name type="scientific">Medicago truncatula</name>
    <name type="common">Barrel medic</name>
    <name type="synonym">Medicago tribuloides</name>
    <dbReference type="NCBI Taxonomy" id="3880"/>
    <lineage>
        <taxon>Eukaryota</taxon>
        <taxon>Viridiplantae</taxon>
        <taxon>Streptophyta</taxon>
        <taxon>Embryophyta</taxon>
        <taxon>Tracheophyta</taxon>
        <taxon>Spermatophyta</taxon>
        <taxon>Magnoliopsida</taxon>
        <taxon>eudicotyledons</taxon>
        <taxon>Gunneridae</taxon>
        <taxon>Pentapetalae</taxon>
        <taxon>rosids</taxon>
        <taxon>fabids</taxon>
        <taxon>Fabales</taxon>
        <taxon>Fabaceae</taxon>
        <taxon>Papilionoideae</taxon>
        <taxon>50 kb inversion clade</taxon>
        <taxon>NPAAA clade</taxon>
        <taxon>Hologalegina</taxon>
        <taxon>IRL clade</taxon>
        <taxon>Trifolieae</taxon>
        <taxon>Medicago</taxon>
    </lineage>
</organism>
<dbReference type="EnsemblPlants" id="AET02689">
    <property type="protein sequence ID" value="AET02689"/>
    <property type="gene ID" value="MTR_8g045880"/>
</dbReference>
<feature type="chain" id="PRO_5014574120" evidence="2">
    <location>
        <begin position="22"/>
        <end position="365"/>
    </location>
</feature>
<keyword evidence="7" id="KW-1185">Reference proteome</keyword>
<name>G7L8G5_MEDTR</name>
<dbReference type="PANTHER" id="PTHR31236:SF35">
    <property type="entry name" value="ABUNDANT PROTEIN, PUTATIVE-RELATED"/>
    <property type="match status" value="1"/>
</dbReference>
<evidence type="ECO:0000313" key="4">
    <source>
        <dbReference type="EMBL" id="AET02689.2"/>
    </source>
</evidence>
<dbReference type="KEGG" id="mtr:11407743"/>
<evidence type="ECO:0000313" key="5">
    <source>
        <dbReference type="EMBL" id="RHN40541.1"/>
    </source>
</evidence>
<evidence type="ECO:0000259" key="3">
    <source>
        <dbReference type="PROSITE" id="PS51277"/>
    </source>
</evidence>
<dbReference type="SMART" id="SM01045">
    <property type="entry name" value="BURP"/>
    <property type="match status" value="1"/>
</dbReference>
<dbReference type="OrthoDB" id="1417251at2759"/>
<dbReference type="STRING" id="3880.G7L8G5"/>
<gene>
    <name evidence="6" type="primary">11407743</name>
    <name evidence="4" type="ordered locus">MTR_8g045880</name>
    <name evidence="5" type="ORF">MtrunA17_Chr8g0355831</name>
</gene>
<reference evidence="5" key="5">
    <citation type="journal article" date="2018" name="Nat. Plants">
        <title>Whole-genome landscape of Medicago truncatula symbiotic genes.</title>
        <authorList>
            <person name="Pecrix Y."/>
            <person name="Gamas P."/>
            <person name="Carrere S."/>
        </authorList>
    </citation>
    <scope>NUCLEOTIDE SEQUENCE</scope>
    <source>
        <tissue evidence="5">Leaves</tissue>
    </source>
</reference>
<accession>G7L8G5</accession>
<evidence type="ECO:0000256" key="2">
    <source>
        <dbReference type="SAM" id="SignalP"/>
    </source>
</evidence>
<evidence type="ECO:0000313" key="7">
    <source>
        <dbReference type="Proteomes" id="UP000002051"/>
    </source>
</evidence>
<reference evidence="6" key="3">
    <citation type="submission" date="2015-04" db="UniProtKB">
        <authorList>
            <consortium name="EnsemblPlants"/>
        </authorList>
    </citation>
    <scope>IDENTIFICATION</scope>
    <source>
        <strain evidence="6">cv. Jemalong A17</strain>
    </source>
</reference>
<reference evidence="8" key="4">
    <citation type="journal article" date="2018" name="Nat. Plants">
        <title>Whole-genome landscape of Medicago truncatula symbiotic genes.</title>
        <authorList>
            <person name="Pecrix Y."/>
            <person name="Staton S.E."/>
            <person name="Sallet E."/>
            <person name="Lelandais-Briere C."/>
            <person name="Moreau S."/>
            <person name="Carrere S."/>
            <person name="Blein T."/>
            <person name="Jardinaud M.F."/>
            <person name="Latrasse D."/>
            <person name="Zouine M."/>
            <person name="Zahm M."/>
            <person name="Kreplak J."/>
            <person name="Mayjonade B."/>
            <person name="Satge C."/>
            <person name="Perez M."/>
            <person name="Cauet S."/>
            <person name="Marande W."/>
            <person name="Chantry-Darmon C."/>
            <person name="Lopez-Roques C."/>
            <person name="Bouchez O."/>
            <person name="Berard A."/>
            <person name="Debelle F."/>
            <person name="Munos S."/>
            <person name="Bendahmane A."/>
            <person name="Berges H."/>
            <person name="Niebel A."/>
            <person name="Buitink J."/>
            <person name="Frugier F."/>
            <person name="Benhamed M."/>
            <person name="Crespi M."/>
            <person name="Gouzy J."/>
            <person name="Gamas P."/>
        </authorList>
    </citation>
    <scope>NUCLEOTIDE SEQUENCE [LARGE SCALE GENOMIC DNA]</scope>
    <source>
        <strain evidence="8">cv. Jemalong A17</strain>
    </source>
</reference>
<dbReference type="Pfam" id="PF03181">
    <property type="entry name" value="BURP"/>
    <property type="match status" value="1"/>
</dbReference>
<dbReference type="PROSITE" id="PS51277">
    <property type="entry name" value="BURP"/>
    <property type="match status" value="1"/>
</dbReference>
<dbReference type="AlphaFoldDB" id="G7L8G5"/>
<reference evidence="4 7" key="1">
    <citation type="journal article" date="2011" name="Nature">
        <title>The Medicago genome provides insight into the evolution of rhizobial symbioses.</title>
        <authorList>
            <person name="Young N.D."/>
            <person name="Debelle F."/>
            <person name="Oldroyd G.E."/>
            <person name="Geurts R."/>
            <person name="Cannon S.B."/>
            <person name="Udvardi M.K."/>
            <person name="Benedito V.A."/>
            <person name="Mayer K.F."/>
            <person name="Gouzy J."/>
            <person name="Schoof H."/>
            <person name="Van de Peer Y."/>
            <person name="Proost S."/>
            <person name="Cook D.R."/>
            <person name="Meyers B.C."/>
            <person name="Spannagl M."/>
            <person name="Cheung F."/>
            <person name="De Mita S."/>
            <person name="Krishnakumar V."/>
            <person name="Gundlach H."/>
            <person name="Zhou S."/>
            <person name="Mudge J."/>
            <person name="Bharti A.K."/>
            <person name="Murray J.D."/>
            <person name="Naoumkina M.A."/>
            <person name="Rosen B."/>
            <person name="Silverstein K.A."/>
            <person name="Tang H."/>
            <person name="Rombauts S."/>
            <person name="Zhao P.X."/>
            <person name="Zhou P."/>
            <person name="Barbe V."/>
            <person name="Bardou P."/>
            <person name="Bechner M."/>
            <person name="Bellec A."/>
            <person name="Berger A."/>
            <person name="Berges H."/>
            <person name="Bidwell S."/>
            <person name="Bisseling T."/>
            <person name="Choisne N."/>
            <person name="Couloux A."/>
            <person name="Denny R."/>
            <person name="Deshpande S."/>
            <person name="Dai X."/>
            <person name="Doyle J.J."/>
            <person name="Dudez A.M."/>
            <person name="Farmer A.D."/>
            <person name="Fouteau S."/>
            <person name="Franken C."/>
            <person name="Gibelin C."/>
            <person name="Gish J."/>
            <person name="Goldstein S."/>
            <person name="Gonzalez A.J."/>
            <person name="Green P.J."/>
            <person name="Hallab A."/>
            <person name="Hartog M."/>
            <person name="Hua A."/>
            <person name="Humphray S.J."/>
            <person name="Jeong D.H."/>
            <person name="Jing Y."/>
            <person name="Jocker A."/>
            <person name="Kenton S.M."/>
            <person name="Kim D.J."/>
            <person name="Klee K."/>
            <person name="Lai H."/>
            <person name="Lang C."/>
            <person name="Lin S."/>
            <person name="Macmil S.L."/>
            <person name="Magdelenat G."/>
            <person name="Matthews L."/>
            <person name="McCorrison J."/>
            <person name="Monaghan E.L."/>
            <person name="Mun J.H."/>
            <person name="Najar F.Z."/>
            <person name="Nicholson C."/>
            <person name="Noirot C."/>
            <person name="O'Bleness M."/>
            <person name="Paule C.R."/>
            <person name="Poulain J."/>
            <person name="Prion F."/>
            <person name="Qin B."/>
            <person name="Qu C."/>
            <person name="Retzel E.F."/>
            <person name="Riddle C."/>
            <person name="Sallet E."/>
            <person name="Samain S."/>
            <person name="Samson N."/>
            <person name="Sanders I."/>
            <person name="Saurat O."/>
            <person name="Scarpelli C."/>
            <person name="Schiex T."/>
            <person name="Segurens B."/>
            <person name="Severin A.J."/>
            <person name="Sherrier D.J."/>
            <person name="Shi R."/>
            <person name="Sims S."/>
            <person name="Singer S.R."/>
            <person name="Sinharoy S."/>
            <person name="Sterck L."/>
            <person name="Viollet A."/>
            <person name="Wang B.B."/>
            <person name="Wang K."/>
            <person name="Wang M."/>
            <person name="Wang X."/>
            <person name="Warfsmann J."/>
            <person name="Weissenbach J."/>
            <person name="White D.D."/>
            <person name="White J.D."/>
            <person name="Wiley G.B."/>
            <person name="Wincker P."/>
            <person name="Xing Y."/>
            <person name="Yang L."/>
            <person name="Yao Z."/>
            <person name="Ying F."/>
            <person name="Zhai J."/>
            <person name="Zhou L."/>
            <person name="Zuber A."/>
            <person name="Denarie J."/>
            <person name="Dixon R.A."/>
            <person name="May G.D."/>
            <person name="Schwartz D.C."/>
            <person name="Rogers J."/>
            <person name="Quetier F."/>
            <person name="Town C.D."/>
            <person name="Roe B.A."/>
        </authorList>
    </citation>
    <scope>NUCLEOTIDE SEQUENCE [LARGE SCALE GENOMIC DNA]</scope>
    <source>
        <strain evidence="4">A17</strain>
        <strain evidence="6 7">cv. Jemalong A17</strain>
    </source>
</reference>
<dbReference type="PaxDb" id="3880-AET02690"/>
<keyword evidence="1 2" id="KW-0732">Signal</keyword>
<dbReference type="Proteomes" id="UP000265566">
    <property type="component" value="Chromosome 8"/>
</dbReference>
<feature type="domain" description="BURP" evidence="3">
    <location>
        <begin position="67"/>
        <end position="352"/>
    </location>
</feature>